<dbReference type="EMBL" id="CATNWA010007877">
    <property type="protein sequence ID" value="CAI9555010.1"/>
    <property type="molecule type" value="Genomic_DNA"/>
</dbReference>
<feature type="region of interest" description="Disordered" evidence="1">
    <location>
        <begin position="27"/>
        <end position="54"/>
    </location>
</feature>
<accession>A0ABN9C4Q5</accession>
<evidence type="ECO:0000256" key="1">
    <source>
        <dbReference type="SAM" id="MobiDB-lite"/>
    </source>
</evidence>
<evidence type="ECO:0000313" key="2">
    <source>
        <dbReference type="EMBL" id="CAI9555010.1"/>
    </source>
</evidence>
<keyword evidence="3" id="KW-1185">Reference proteome</keyword>
<feature type="compositionally biased region" description="Polar residues" evidence="1">
    <location>
        <begin position="32"/>
        <end position="54"/>
    </location>
</feature>
<comment type="caution">
    <text evidence="2">The sequence shown here is derived from an EMBL/GenBank/DDBJ whole genome shotgun (WGS) entry which is preliminary data.</text>
</comment>
<reference evidence="2" key="1">
    <citation type="submission" date="2023-05" db="EMBL/GenBank/DDBJ databases">
        <authorList>
            <person name="Stuckert A."/>
        </authorList>
    </citation>
    <scope>NUCLEOTIDE SEQUENCE</scope>
</reference>
<proteinExistence type="predicted"/>
<sequence>MRRSGDPVERDGWMAEQVQGHTSWVGNYGDSAVQSSGQRIVGSHSRSATAGQIQ</sequence>
<protein>
    <submittedName>
        <fullName evidence="2">Uncharacterized protein</fullName>
    </submittedName>
</protein>
<organism evidence="2 3">
    <name type="scientific">Staurois parvus</name>
    <dbReference type="NCBI Taxonomy" id="386267"/>
    <lineage>
        <taxon>Eukaryota</taxon>
        <taxon>Metazoa</taxon>
        <taxon>Chordata</taxon>
        <taxon>Craniata</taxon>
        <taxon>Vertebrata</taxon>
        <taxon>Euteleostomi</taxon>
        <taxon>Amphibia</taxon>
        <taxon>Batrachia</taxon>
        <taxon>Anura</taxon>
        <taxon>Neobatrachia</taxon>
        <taxon>Ranoidea</taxon>
        <taxon>Ranidae</taxon>
        <taxon>Staurois</taxon>
    </lineage>
</organism>
<name>A0ABN9C4Q5_9NEOB</name>
<dbReference type="Proteomes" id="UP001162483">
    <property type="component" value="Unassembled WGS sequence"/>
</dbReference>
<gene>
    <name evidence="2" type="ORF">SPARVUS_LOCUS4312269</name>
</gene>
<evidence type="ECO:0000313" key="3">
    <source>
        <dbReference type="Proteomes" id="UP001162483"/>
    </source>
</evidence>